<evidence type="ECO:0000256" key="1">
    <source>
        <dbReference type="ARBA" id="ARBA00001946"/>
    </source>
</evidence>
<evidence type="ECO:0000313" key="6">
    <source>
        <dbReference type="EMBL" id="GAA3986932.1"/>
    </source>
</evidence>
<comment type="cofactor">
    <cofactor evidence="1">
        <name>Mg(2+)</name>
        <dbReference type="ChEBI" id="CHEBI:18420"/>
    </cofactor>
</comment>
<evidence type="ECO:0000256" key="4">
    <source>
        <dbReference type="SAM" id="MobiDB-lite"/>
    </source>
</evidence>
<evidence type="ECO:0000313" key="7">
    <source>
        <dbReference type="Proteomes" id="UP001501556"/>
    </source>
</evidence>
<evidence type="ECO:0000256" key="2">
    <source>
        <dbReference type="ARBA" id="ARBA00022722"/>
    </source>
</evidence>
<keyword evidence="2" id="KW-0540">Nuclease</keyword>
<feature type="region of interest" description="Disordered" evidence="4">
    <location>
        <begin position="35"/>
        <end position="54"/>
    </location>
</feature>
<dbReference type="InterPro" id="IPR011856">
    <property type="entry name" value="tRNA_endonuc-like_dom_sf"/>
</dbReference>
<keyword evidence="3" id="KW-0378">Hydrolase</keyword>
<proteinExistence type="predicted"/>
<name>A0ABP7QRK5_9BACT</name>
<dbReference type="Proteomes" id="UP001501556">
    <property type="component" value="Unassembled WGS sequence"/>
</dbReference>
<gene>
    <name evidence="6" type="ORF">GCM10022407_34630</name>
</gene>
<comment type="caution">
    <text evidence="6">The sequence shown here is derived from an EMBL/GenBank/DDBJ whole genome shotgun (WGS) entry which is preliminary data.</text>
</comment>
<keyword evidence="7" id="KW-1185">Reference proteome</keyword>
<dbReference type="EMBL" id="BAABDI010000030">
    <property type="protein sequence ID" value="GAA3986932.1"/>
    <property type="molecule type" value="Genomic_DNA"/>
</dbReference>
<dbReference type="Gene3D" id="3.40.1350.10">
    <property type="match status" value="1"/>
</dbReference>
<reference evidence="7" key="1">
    <citation type="journal article" date="2019" name="Int. J. Syst. Evol. Microbiol.">
        <title>The Global Catalogue of Microorganisms (GCM) 10K type strain sequencing project: providing services to taxonomists for standard genome sequencing and annotation.</title>
        <authorList>
            <consortium name="The Broad Institute Genomics Platform"/>
            <consortium name="The Broad Institute Genome Sequencing Center for Infectious Disease"/>
            <person name="Wu L."/>
            <person name="Ma J."/>
        </authorList>
    </citation>
    <scope>NUCLEOTIDE SEQUENCE [LARGE SCALE GENOMIC DNA]</scope>
    <source>
        <strain evidence="7">JCM 17217</strain>
    </source>
</reference>
<evidence type="ECO:0000259" key="5">
    <source>
        <dbReference type="Pfam" id="PF08774"/>
    </source>
</evidence>
<dbReference type="Pfam" id="PF08774">
    <property type="entry name" value="VRR_NUC"/>
    <property type="match status" value="1"/>
</dbReference>
<evidence type="ECO:0000256" key="3">
    <source>
        <dbReference type="ARBA" id="ARBA00022801"/>
    </source>
</evidence>
<feature type="domain" description="VRR-NUC" evidence="5">
    <location>
        <begin position="52"/>
        <end position="106"/>
    </location>
</feature>
<accession>A0ABP7QRK5</accession>
<dbReference type="RefSeq" id="WP_345126342.1">
    <property type="nucleotide sequence ID" value="NZ_BAABDI010000030.1"/>
</dbReference>
<protein>
    <recommendedName>
        <fullName evidence="5">VRR-NUC domain-containing protein</fullName>
    </recommendedName>
</protein>
<dbReference type="InterPro" id="IPR014883">
    <property type="entry name" value="VRR_NUC"/>
</dbReference>
<organism evidence="6 7">
    <name type="scientific">Hymenobacter antarcticus</name>
    <dbReference type="NCBI Taxonomy" id="486270"/>
    <lineage>
        <taxon>Bacteria</taxon>
        <taxon>Pseudomonadati</taxon>
        <taxon>Bacteroidota</taxon>
        <taxon>Cytophagia</taxon>
        <taxon>Cytophagales</taxon>
        <taxon>Hymenobacteraceae</taxon>
        <taxon>Hymenobacter</taxon>
    </lineage>
</organism>
<sequence length="148" mass="16404">MKHVTKATRPLTEAEQMTADILTYLDTHGFSAWAQPNRGEYDPKTNKWRPHPNSRRGVADILGFRLSDAKFLAVEVKAGTDRPRPEQTQFLNELQAAGGLAFIAYSFAGFVQSFQRRGLHTLTTVAAPVPPGPLTTYDEPAPYTTRSS</sequence>